<proteinExistence type="predicted"/>
<dbReference type="Gene3D" id="3.40.50.720">
    <property type="entry name" value="NAD(P)-binding Rossmann-like Domain"/>
    <property type="match status" value="1"/>
</dbReference>
<dbReference type="Pfam" id="PF13602">
    <property type="entry name" value="ADH_zinc_N_2"/>
    <property type="match status" value="1"/>
</dbReference>
<dbReference type="InterPro" id="IPR036291">
    <property type="entry name" value="NAD(P)-bd_dom_sf"/>
</dbReference>
<keyword evidence="2" id="KW-1185">Reference proteome</keyword>
<comment type="caution">
    <text evidence="1">The sequence shown here is derived from an EMBL/GenBank/DDBJ whole genome shotgun (WGS) entry which is preliminary data.</text>
</comment>
<dbReference type="PANTHER" id="PTHR43677">
    <property type="entry name" value="SHORT-CHAIN DEHYDROGENASE/REDUCTASE"/>
    <property type="match status" value="1"/>
</dbReference>
<protein>
    <submittedName>
        <fullName evidence="1">NADPH:quinone reductase-like Zn-dependent oxidoreductase</fullName>
    </submittedName>
</protein>
<dbReference type="SUPFAM" id="SSF51735">
    <property type="entry name" value="NAD(P)-binding Rossmann-fold domains"/>
    <property type="match status" value="1"/>
</dbReference>
<dbReference type="Gene3D" id="3.90.180.10">
    <property type="entry name" value="Medium-chain alcohol dehydrogenases, catalytic domain"/>
    <property type="match status" value="1"/>
</dbReference>
<dbReference type="RefSeq" id="WP_274994095.1">
    <property type="nucleotide sequence ID" value="NZ_JAJQQP010000006.1"/>
</dbReference>
<evidence type="ECO:0000313" key="2">
    <source>
        <dbReference type="Proteomes" id="UP001183585"/>
    </source>
</evidence>
<gene>
    <name evidence="1" type="ORF">J2S48_001052</name>
</gene>
<dbReference type="InterPro" id="IPR051397">
    <property type="entry name" value="Zn-ADH-like_protein"/>
</dbReference>
<dbReference type="EMBL" id="JAVDYE010000001">
    <property type="protein sequence ID" value="MDR7381537.1"/>
    <property type="molecule type" value="Genomic_DNA"/>
</dbReference>
<dbReference type="PANTHER" id="PTHR43677:SF4">
    <property type="entry name" value="QUINONE OXIDOREDUCTASE-LIKE PROTEIN 2"/>
    <property type="match status" value="1"/>
</dbReference>
<name>A0ABU2CJM9_9MICO</name>
<reference evidence="1 2" key="1">
    <citation type="submission" date="2023-07" db="EMBL/GenBank/DDBJ databases">
        <title>Sequencing the genomes of 1000 actinobacteria strains.</title>
        <authorList>
            <person name="Klenk H.-P."/>
        </authorList>
    </citation>
    <scope>NUCLEOTIDE SEQUENCE [LARGE SCALE GENOMIC DNA]</scope>
    <source>
        <strain evidence="1 2">DSM 45554</strain>
    </source>
</reference>
<evidence type="ECO:0000313" key="1">
    <source>
        <dbReference type="EMBL" id="MDR7381537.1"/>
    </source>
</evidence>
<dbReference type="Proteomes" id="UP001183585">
    <property type="component" value="Unassembled WGS sequence"/>
</dbReference>
<organism evidence="1 2">
    <name type="scientific">Promicromonospora iranensis</name>
    <dbReference type="NCBI Taxonomy" id="1105144"/>
    <lineage>
        <taxon>Bacteria</taxon>
        <taxon>Bacillati</taxon>
        <taxon>Actinomycetota</taxon>
        <taxon>Actinomycetes</taxon>
        <taxon>Micrococcales</taxon>
        <taxon>Promicromonosporaceae</taxon>
        <taxon>Promicromonospora</taxon>
    </lineage>
</organism>
<sequence>MVGGTTTDQSVAALAPFGRLVFYGMAGRKPPMPIDLRNLLGHSTTVTGMWLPHVFRLPGDLYGTALAELFDLARSGELRVVAGGEYALSDARAAHEALRSRGTVGKLLLDPTR</sequence>
<accession>A0ABU2CJM9</accession>